<evidence type="ECO:0000313" key="5">
    <source>
        <dbReference type="Proteomes" id="UP000568050"/>
    </source>
</evidence>
<dbReference type="AlphaFoldDB" id="A0A839QNS6"/>
<dbReference type="SUPFAM" id="SSF55347">
    <property type="entry name" value="Glyceraldehyde-3-phosphate dehydrogenase-like, C-terminal domain"/>
    <property type="match status" value="1"/>
</dbReference>
<dbReference type="InterPro" id="IPR000683">
    <property type="entry name" value="Gfo/Idh/MocA-like_OxRdtase_N"/>
</dbReference>
<evidence type="ECO:0000256" key="1">
    <source>
        <dbReference type="ARBA" id="ARBA00010928"/>
    </source>
</evidence>
<dbReference type="Gene3D" id="3.30.360.10">
    <property type="entry name" value="Dihydrodipicolinate Reductase, domain 2"/>
    <property type="match status" value="1"/>
</dbReference>
<feature type="domain" description="Gfo/Idh/MocA-like oxidoreductase N-terminal" evidence="2">
    <location>
        <begin position="6"/>
        <end position="119"/>
    </location>
</feature>
<dbReference type="PANTHER" id="PTHR43377:SF1">
    <property type="entry name" value="BILIVERDIN REDUCTASE A"/>
    <property type="match status" value="1"/>
</dbReference>
<dbReference type="InterPro" id="IPR004104">
    <property type="entry name" value="Gfo/Idh/MocA-like_OxRdtase_C"/>
</dbReference>
<reference evidence="4 5" key="1">
    <citation type="submission" date="2020-08" db="EMBL/GenBank/DDBJ databases">
        <title>Sequencing the genomes of 1000 actinobacteria strains.</title>
        <authorList>
            <person name="Klenk H.-P."/>
        </authorList>
    </citation>
    <scope>NUCLEOTIDE SEQUENCE [LARGE SCALE GENOMIC DNA]</scope>
    <source>
        <strain evidence="4 5">DSM 23040</strain>
    </source>
</reference>
<dbReference type="InterPro" id="IPR051450">
    <property type="entry name" value="Gfo/Idh/MocA_Oxidoreductases"/>
</dbReference>
<dbReference type="SUPFAM" id="SSF51735">
    <property type="entry name" value="NAD(P)-binding Rossmann-fold domains"/>
    <property type="match status" value="1"/>
</dbReference>
<keyword evidence="5" id="KW-1185">Reference proteome</keyword>
<dbReference type="EMBL" id="JACHWP010000001">
    <property type="protein sequence ID" value="MBB3021954.1"/>
    <property type="molecule type" value="Genomic_DNA"/>
</dbReference>
<comment type="similarity">
    <text evidence="1">Belongs to the Gfo/Idh/MocA family.</text>
</comment>
<evidence type="ECO:0000259" key="2">
    <source>
        <dbReference type="Pfam" id="PF01408"/>
    </source>
</evidence>
<gene>
    <name evidence="4" type="ORF">FHX50_000202</name>
</gene>
<name>A0A839QNS6_9MICO</name>
<evidence type="ECO:0000259" key="3">
    <source>
        <dbReference type="Pfam" id="PF02894"/>
    </source>
</evidence>
<accession>A0A839QNS6</accession>
<dbReference type="RefSeq" id="WP_183373621.1">
    <property type="nucleotide sequence ID" value="NZ_CBCSFZ010000003.1"/>
</dbReference>
<dbReference type="InterPro" id="IPR036291">
    <property type="entry name" value="NAD(P)-bd_dom_sf"/>
</dbReference>
<dbReference type="GO" id="GO:0000166">
    <property type="term" value="F:nucleotide binding"/>
    <property type="evidence" value="ECO:0007669"/>
    <property type="project" value="InterPro"/>
</dbReference>
<comment type="caution">
    <text evidence="4">The sequence shown here is derived from an EMBL/GenBank/DDBJ whole genome shotgun (WGS) entry which is preliminary data.</text>
</comment>
<dbReference type="Gene3D" id="3.40.50.720">
    <property type="entry name" value="NAD(P)-binding Rossmann-like Domain"/>
    <property type="match status" value="1"/>
</dbReference>
<dbReference type="Proteomes" id="UP000568050">
    <property type="component" value="Unassembled WGS sequence"/>
</dbReference>
<dbReference type="Pfam" id="PF01408">
    <property type="entry name" value="GFO_IDH_MocA"/>
    <property type="match status" value="1"/>
</dbReference>
<proteinExistence type="inferred from homology"/>
<sequence>MTKNLRAGLIGLGMMGRHHARNLMNLEGVDLVAVADPGGDPHGAAPGYDILPGVEELVKAGIDYAVVAVPTAFHHDVAMTLAEAGVHTLVEKPLAFDIQEAEAITEAFESRGLIGAVGYIERYNPALQAMRKRLEDGQLGELYQITTRRQGIFPARIADVGVVKDLATHDLDLTAWVAQSHFQSVAAVSTGKSGREYEDMVSVTGRLENGIITNHLVNWLSPFKERTTVVTGEKGALVGDTVTADLWFYENGESTTNMWDSFASFRGVSEGDKIRYALNRKEPLATEHEAFRDAVLGRGDNYVTMRDGLHTVRAVEAVLESAANNTVVSLGA</sequence>
<feature type="domain" description="Gfo/Idh/MocA-like oxidoreductase C-terminal" evidence="3">
    <location>
        <begin position="131"/>
        <end position="330"/>
    </location>
</feature>
<evidence type="ECO:0000313" key="4">
    <source>
        <dbReference type="EMBL" id="MBB3021954.1"/>
    </source>
</evidence>
<dbReference type="Pfam" id="PF02894">
    <property type="entry name" value="GFO_IDH_MocA_C"/>
    <property type="match status" value="1"/>
</dbReference>
<protein>
    <submittedName>
        <fullName evidence="4">Putative dehydrogenase</fullName>
    </submittedName>
</protein>
<dbReference type="PANTHER" id="PTHR43377">
    <property type="entry name" value="BILIVERDIN REDUCTASE A"/>
    <property type="match status" value="1"/>
</dbReference>
<organism evidence="4 5">
    <name type="scientific">Helcobacillus massiliensis</name>
    <dbReference type="NCBI Taxonomy" id="521392"/>
    <lineage>
        <taxon>Bacteria</taxon>
        <taxon>Bacillati</taxon>
        <taxon>Actinomycetota</taxon>
        <taxon>Actinomycetes</taxon>
        <taxon>Micrococcales</taxon>
        <taxon>Dermabacteraceae</taxon>
        <taxon>Helcobacillus</taxon>
    </lineage>
</organism>